<organism evidence="1 2">
    <name type="scientific">Deinococcus roseus</name>
    <dbReference type="NCBI Taxonomy" id="392414"/>
    <lineage>
        <taxon>Bacteria</taxon>
        <taxon>Thermotogati</taxon>
        <taxon>Deinococcota</taxon>
        <taxon>Deinococci</taxon>
        <taxon>Deinococcales</taxon>
        <taxon>Deinococcaceae</taxon>
        <taxon>Deinococcus</taxon>
    </lineage>
</organism>
<proteinExistence type="predicted"/>
<accession>A0ABQ2D118</accession>
<dbReference type="Gene3D" id="1.20.120.450">
    <property type="entry name" value="dinb family like domain"/>
    <property type="match status" value="1"/>
</dbReference>
<evidence type="ECO:0000313" key="2">
    <source>
        <dbReference type="Proteomes" id="UP000632222"/>
    </source>
</evidence>
<comment type="caution">
    <text evidence="1">The sequence shown here is derived from an EMBL/GenBank/DDBJ whole genome shotgun (WGS) entry which is preliminary data.</text>
</comment>
<dbReference type="RefSeq" id="WP_189003330.1">
    <property type="nucleotide sequence ID" value="NZ_BMOD01000010.1"/>
</dbReference>
<gene>
    <name evidence="1" type="ORF">GCM10008938_28080</name>
</gene>
<sequence>MNHNFWLNELGELEAQVLNDLQHWKNHPDYTPYHGADSLLTLARKICALPETYALILNGASDEEVLKAAAGDSLVHTPAALGDFLQVGMLAFRAAFLKLPEIDMKTRELHHVLGQDKTAVALVMELINRMHAVRAELELYLKLA</sequence>
<dbReference type="EMBL" id="BMOD01000010">
    <property type="protein sequence ID" value="GGJ40382.1"/>
    <property type="molecule type" value="Genomic_DNA"/>
</dbReference>
<keyword evidence="2" id="KW-1185">Reference proteome</keyword>
<protein>
    <submittedName>
        <fullName evidence="1">Uncharacterized protein</fullName>
    </submittedName>
</protein>
<dbReference type="Proteomes" id="UP000632222">
    <property type="component" value="Unassembled WGS sequence"/>
</dbReference>
<reference evidence="2" key="1">
    <citation type="journal article" date="2019" name="Int. J. Syst. Evol. Microbiol.">
        <title>The Global Catalogue of Microorganisms (GCM) 10K type strain sequencing project: providing services to taxonomists for standard genome sequencing and annotation.</title>
        <authorList>
            <consortium name="The Broad Institute Genomics Platform"/>
            <consortium name="The Broad Institute Genome Sequencing Center for Infectious Disease"/>
            <person name="Wu L."/>
            <person name="Ma J."/>
        </authorList>
    </citation>
    <scope>NUCLEOTIDE SEQUENCE [LARGE SCALE GENOMIC DNA]</scope>
    <source>
        <strain evidence="2">JCM 14370</strain>
    </source>
</reference>
<dbReference type="InterPro" id="IPR034660">
    <property type="entry name" value="DinB/YfiT-like"/>
</dbReference>
<name>A0ABQ2D118_9DEIO</name>
<evidence type="ECO:0000313" key="1">
    <source>
        <dbReference type="EMBL" id="GGJ40382.1"/>
    </source>
</evidence>